<name>A0A5P3XHG0_PARBF</name>
<keyword evidence="1" id="KW-0732">Signal</keyword>
<evidence type="ECO:0000259" key="2">
    <source>
        <dbReference type="PROSITE" id="PS51109"/>
    </source>
</evidence>
<gene>
    <name evidence="3" type="ORF">D4A35_12890</name>
</gene>
<dbReference type="RefSeq" id="WP_150886892.1">
    <property type="nucleotide sequence ID" value="NZ_CP032452.1"/>
</dbReference>
<dbReference type="InterPro" id="IPR007391">
    <property type="entry name" value="Vancomycin_resist_VanW"/>
</dbReference>
<dbReference type="Pfam" id="PF12229">
    <property type="entry name" value="PG_binding_4"/>
    <property type="match status" value="1"/>
</dbReference>
<dbReference type="Proteomes" id="UP000326961">
    <property type="component" value="Chromosome"/>
</dbReference>
<dbReference type="Gene3D" id="2.20.230.10">
    <property type="entry name" value="Resuscitation-promoting factor rpfb"/>
    <property type="match status" value="1"/>
</dbReference>
<sequence length="455" mass="52027">MKRQKIFFLVTLVMLYCFGLTYKSYCMSKESKIYKNIYIENIDVSGLTESDAIKKLNNSLYKKDSIELFYGDKKYNLSLNEINFKFKVEDAVNKAINIGRDSDFFNNIKTKFNLSIGKSIKLNVDTEYDKAKLNEYINNLSKEIDITPVDATITVENNNFNISKEVYGVNLKKEALLSEIEKNIKNKKFGNINIYTETINPKYTYEKLANINTLLGQYETKFNSKNQNRVSNIKLAINKINNVLIDYNEEFSFNNIIGKRSTEQGFKSAPIIVNGEMQLGMGGGICQVSSTVYNAALYSGLEIVQARNHSIPSGYIEKGRDATVSYGNIDLIFKNNYKSPILIKNEVRDNKIITTIYGNENDKKIVDIRTDILGIIKPKTIEKESKALYEGETRIESKGRNGYKVKTYRVYKNEDGSSINEELINESYYPPKNKVLIKGTKKKLDTTKNLNSEII</sequence>
<evidence type="ECO:0000313" key="3">
    <source>
        <dbReference type="EMBL" id="QEZ69732.1"/>
    </source>
</evidence>
<dbReference type="Pfam" id="PF04294">
    <property type="entry name" value="VanW"/>
    <property type="match status" value="1"/>
</dbReference>
<dbReference type="PANTHER" id="PTHR35788">
    <property type="entry name" value="EXPORTED PROTEIN-RELATED"/>
    <property type="match status" value="1"/>
</dbReference>
<proteinExistence type="predicted"/>
<feature type="domain" description="G5" evidence="2">
    <location>
        <begin position="362"/>
        <end position="442"/>
    </location>
</feature>
<organism evidence="3 4">
    <name type="scientific">Paraclostridium bifermentans</name>
    <name type="common">Clostridium bifermentans</name>
    <dbReference type="NCBI Taxonomy" id="1490"/>
    <lineage>
        <taxon>Bacteria</taxon>
        <taxon>Bacillati</taxon>
        <taxon>Bacillota</taxon>
        <taxon>Clostridia</taxon>
        <taxon>Peptostreptococcales</taxon>
        <taxon>Peptostreptococcaceae</taxon>
        <taxon>Paraclostridium</taxon>
    </lineage>
</organism>
<dbReference type="AlphaFoldDB" id="A0A5P3XHG0"/>
<evidence type="ECO:0000256" key="1">
    <source>
        <dbReference type="ARBA" id="ARBA00022729"/>
    </source>
</evidence>
<dbReference type="Pfam" id="PF07501">
    <property type="entry name" value="G5"/>
    <property type="match status" value="1"/>
</dbReference>
<protein>
    <recommendedName>
        <fullName evidence="2">G5 domain-containing protein</fullName>
    </recommendedName>
</protein>
<dbReference type="InterPro" id="IPR011098">
    <property type="entry name" value="G5_dom"/>
</dbReference>
<dbReference type="EMBL" id="CP032452">
    <property type="protein sequence ID" value="QEZ69732.1"/>
    <property type="molecule type" value="Genomic_DNA"/>
</dbReference>
<dbReference type="SMART" id="SM01208">
    <property type="entry name" value="G5"/>
    <property type="match status" value="1"/>
</dbReference>
<evidence type="ECO:0000313" key="4">
    <source>
        <dbReference type="Proteomes" id="UP000326961"/>
    </source>
</evidence>
<dbReference type="PANTHER" id="PTHR35788:SF1">
    <property type="entry name" value="EXPORTED PROTEIN"/>
    <property type="match status" value="1"/>
</dbReference>
<dbReference type="InterPro" id="IPR052913">
    <property type="entry name" value="Glycopeptide_resist_protein"/>
</dbReference>
<dbReference type="InterPro" id="IPR022029">
    <property type="entry name" value="YoaR-like_PG-bd"/>
</dbReference>
<reference evidence="3 4" key="1">
    <citation type="submission" date="2018-09" db="EMBL/GenBank/DDBJ databases">
        <title>A clostridial neurotoxin that targets Anopheles mosquitoes.</title>
        <authorList>
            <person name="Contreras E."/>
            <person name="Masuyer G."/>
            <person name="Qureshi N."/>
            <person name="Chawla S."/>
            <person name="Lim H.L."/>
            <person name="Chen J."/>
            <person name="Stenmark P."/>
            <person name="Gill S."/>
        </authorList>
    </citation>
    <scope>NUCLEOTIDE SEQUENCE [LARGE SCALE GENOMIC DNA]</scope>
    <source>
        <strain evidence="3 4">Cbm</strain>
    </source>
</reference>
<accession>A0A5P3XHG0</accession>
<dbReference type="PROSITE" id="PS51109">
    <property type="entry name" value="G5"/>
    <property type="match status" value="1"/>
</dbReference>